<protein>
    <recommendedName>
        <fullName evidence="5">CXXC motif containing zinc binding protein</fullName>
    </recommendedName>
</protein>
<keyword evidence="3" id="KW-0862">Zinc</keyword>
<organism evidence="4">
    <name type="scientific">Amblyomma cajennense</name>
    <name type="common">Cayenne tick</name>
    <name type="synonym">Acarus cajennensis</name>
    <dbReference type="NCBI Taxonomy" id="34607"/>
    <lineage>
        <taxon>Eukaryota</taxon>
        <taxon>Metazoa</taxon>
        <taxon>Ecdysozoa</taxon>
        <taxon>Arthropoda</taxon>
        <taxon>Chelicerata</taxon>
        <taxon>Arachnida</taxon>
        <taxon>Acari</taxon>
        <taxon>Parasitiformes</taxon>
        <taxon>Ixodida</taxon>
        <taxon>Ixodoidea</taxon>
        <taxon>Ixodidae</taxon>
        <taxon>Amblyomminae</taxon>
        <taxon>Amblyomma</taxon>
    </lineage>
</organism>
<sequence>MVKIALQVRATLENLTGFTPSRDCVWRLKLKCMNCGEETTTWQTVEAANRTAMKGSRGEANLVLKCRLCGRENSIDVLNDMLQKFNADNALEFGTIAVFECRGVEPVAFDPRDGFSAEATESGTVFDDVKFESKEWADYDDKVKQAVGIYDLEFRFSKVK</sequence>
<dbReference type="Pfam" id="PF05907">
    <property type="entry name" value="CXXC_Zn-b_euk"/>
    <property type="match status" value="1"/>
</dbReference>
<comment type="similarity">
    <text evidence="1">Belongs to the UPF0587 family.</text>
</comment>
<dbReference type="GO" id="GO:0008270">
    <property type="term" value="F:zinc ion binding"/>
    <property type="evidence" value="ECO:0007669"/>
    <property type="project" value="TreeGrafter"/>
</dbReference>
<evidence type="ECO:0000313" key="4">
    <source>
        <dbReference type="EMBL" id="JAC20410.1"/>
    </source>
</evidence>
<dbReference type="EMBL" id="GBBK01004072">
    <property type="protein sequence ID" value="JAC20410.1"/>
    <property type="molecule type" value="mRNA"/>
</dbReference>
<dbReference type="InterPro" id="IPR008584">
    <property type="entry name" value="CXXC_Zn-binding_euk"/>
</dbReference>
<reference evidence="4" key="1">
    <citation type="submission" date="2014-03" db="EMBL/GenBank/DDBJ databases">
        <title>The sialotranscriptome of Amblyomma triste, Amblyomma parvum and Amblyomma cajennense ticks, uncovered by 454-based RNA-seq.</title>
        <authorList>
            <person name="Garcia G.R."/>
            <person name="Gardinassi L.G."/>
            <person name="Ribeiro J.M."/>
            <person name="Anatriello E."/>
            <person name="Ferreira B.R."/>
            <person name="Moreira H.N."/>
            <person name="Mafra C."/>
            <person name="Olegario M.M."/>
            <person name="Szabo P.J."/>
            <person name="Miranda-Santos I.K."/>
            <person name="Maruyama S.R."/>
        </authorList>
    </citation>
    <scope>NUCLEOTIDE SEQUENCE</scope>
    <source>
        <strain evidence="4">Uberlandia</strain>
        <tissue evidence="4">Salivary glands</tissue>
    </source>
</reference>
<name>A0A023FGX8_AMBCJ</name>
<dbReference type="PANTHER" id="PTHR12857:SF0">
    <property type="entry name" value="CXXC MOTIF CONTAINING ZINC BINDING PROTEIN"/>
    <property type="match status" value="1"/>
</dbReference>
<dbReference type="AlphaFoldDB" id="A0A023FGX8"/>
<proteinExistence type="evidence at transcript level"/>
<keyword evidence="2" id="KW-0479">Metal-binding</keyword>
<dbReference type="PANTHER" id="PTHR12857">
    <property type="entry name" value="CXXC MOTIF CONTAINING ZINC BINDING PROTEIN"/>
    <property type="match status" value="1"/>
</dbReference>
<evidence type="ECO:0008006" key="5">
    <source>
        <dbReference type="Google" id="ProtNLM"/>
    </source>
</evidence>
<evidence type="ECO:0000256" key="1">
    <source>
        <dbReference type="ARBA" id="ARBA00007818"/>
    </source>
</evidence>
<accession>A0A023FGX8</accession>
<dbReference type="SUPFAM" id="SSF141678">
    <property type="entry name" value="MAL13P1.257-like"/>
    <property type="match status" value="1"/>
</dbReference>
<evidence type="ECO:0000256" key="2">
    <source>
        <dbReference type="ARBA" id="ARBA00022723"/>
    </source>
</evidence>
<evidence type="ECO:0000256" key="3">
    <source>
        <dbReference type="ARBA" id="ARBA00022833"/>
    </source>
</evidence>